<keyword evidence="1" id="KW-0677">Repeat</keyword>
<dbReference type="STRING" id="101127.A0A1X2GXH0"/>
<dbReference type="PROSITE" id="PS50088">
    <property type="entry name" value="ANK_REPEAT"/>
    <property type="match status" value="1"/>
</dbReference>
<comment type="caution">
    <text evidence="4">The sequence shown here is derived from an EMBL/GenBank/DDBJ whole genome shotgun (WGS) entry which is preliminary data.</text>
</comment>
<keyword evidence="5" id="KW-1185">Reference proteome</keyword>
<dbReference type="PANTHER" id="PTHR24171">
    <property type="entry name" value="ANKYRIN REPEAT DOMAIN-CONTAINING PROTEIN 39-RELATED"/>
    <property type="match status" value="1"/>
</dbReference>
<protein>
    <submittedName>
        <fullName evidence="4">Ankyrin</fullName>
    </submittedName>
</protein>
<dbReference type="Gene3D" id="1.25.40.20">
    <property type="entry name" value="Ankyrin repeat-containing domain"/>
    <property type="match status" value="1"/>
</dbReference>
<dbReference type="OrthoDB" id="19174at2759"/>
<dbReference type="Pfam" id="PF12796">
    <property type="entry name" value="Ank_2"/>
    <property type="match status" value="1"/>
</dbReference>
<keyword evidence="2 3" id="KW-0040">ANK repeat</keyword>
<accession>A0A1X2GXH0</accession>
<organism evidence="4 5">
    <name type="scientific">Hesseltinella vesiculosa</name>
    <dbReference type="NCBI Taxonomy" id="101127"/>
    <lineage>
        <taxon>Eukaryota</taxon>
        <taxon>Fungi</taxon>
        <taxon>Fungi incertae sedis</taxon>
        <taxon>Mucoromycota</taxon>
        <taxon>Mucoromycotina</taxon>
        <taxon>Mucoromycetes</taxon>
        <taxon>Mucorales</taxon>
        <taxon>Cunninghamellaceae</taxon>
        <taxon>Hesseltinella</taxon>
    </lineage>
</organism>
<dbReference type="PANTHER" id="PTHR24171:SF9">
    <property type="entry name" value="ANKYRIN REPEAT DOMAIN-CONTAINING PROTEIN 39"/>
    <property type="match status" value="1"/>
</dbReference>
<proteinExistence type="predicted"/>
<evidence type="ECO:0000256" key="1">
    <source>
        <dbReference type="ARBA" id="ARBA00022737"/>
    </source>
</evidence>
<feature type="repeat" description="ANK" evidence="3">
    <location>
        <begin position="38"/>
        <end position="70"/>
    </location>
</feature>
<dbReference type="InterPro" id="IPR036770">
    <property type="entry name" value="Ankyrin_rpt-contain_sf"/>
</dbReference>
<dbReference type="SMART" id="SM00248">
    <property type="entry name" value="ANK"/>
    <property type="match status" value="3"/>
</dbReference>
<gene>
    <name evidence="4" type="ORF">DM01DRAFT_1297569</name>
</gene>
<dbReference type="AlphaFoldDB" id="A0A1X2GXH0"/>
<dbReference type="SUPFAM" id="SSF48403">
    <property type="entry name" value="Ankyrin repeat"/>
    <property type="match status" value="1"/>
</dbReference>
<evidence type="ECO:0000256" key="3">
    <source>
        <dbReference type="PROSITE-ProRule" id="PRU00023"/>
    </source>
</evidence>
<dbReference type="EMBL" id="MCGT01000001">
    <property type="protein sequence ID" value="ORX62777.1"/>
    <property type="molecule type" value="Genomic_DNA"/>
</dbReference>
<dbReference type="Proteomes" id="UP000242146">
    <property type="component" value="Unassembled WGS sequence"/>
</dbReference>
<dbReference type="PRINTS" id="PR01415">
    <property type="entry name" value="ANKYRIN"/>
</dbReference>
<dbReference type="PROSITE" id="PS50297">
    <property type="entry name" value="ANK_REP_REGION"/>
    <property type="match status" value="1"/>
</dbReference>
<evidence type="ECO:0000313" key="5">
    <source>
        <dbReference type="Proteomes" id="UP000242146"/>
    </source>
</evidence>
<reference evidence="4 5" key="1">
    <citation type="submission" date="2016-07" db="EMBL/GenBank/DDBJ databases">
        <title>Pervasive Adenine N6-methylation of Active Genes in Fungi.</title>
        <authorList>
            <consortium name="DOE Joint Genome Institute"/>
            <person name="Mondo S.J."/>
            <person name="Dannebaum R.O."/>
            <person name="Kuo R.C."/>
            <person name="Labutti K."/>
            <person name="Haridas S."/>
            <person name="Kuo A."/>
            <person name="Salamov A."/>
            <person name="Ahrendt S.R."/>
            <person name="Lipzen A."/>
            <person name="Sullivan W."/>
            <person name="Andreopoulos W.B."/>
            <person name="Clum A."/>
            <person name="Lindquist E."/>
            <person name="Daum C."/>
            <person name="Ramamoorthy G.K."/>
            <person name="Gryganskyi A."/>
            <person name="Culley D."/>
            <person name="Magnuson J.K."/>
            <person name="James T.Y."/>
            <person name="O'Malley M.A."/>
            <person name="Stajich J.E."/>
            <person name="Spatafora J.W."/>
            <person name="Visel A."/>
            <person name="Grigoriev I.V."/>
        </authorList>
    </citation>
    <scope>NUCLEOTIDE SEQUENCE [LARGE SCALE GENOMIC DNA]</scope>
    <source>
        <strain evidence="4 5">NRRL 3301</strain>
    </source>
</reference>
<name>A0A1X2GXH0_9FUNG</name>
<sequence>MKASSANDNIWVAAGDGQLERIKVLLEEGVDPNGKDEFGYTPIHAAVSYAQKEVLECLLSHGGDINVEDADKDTPLYVCETVEMAKFMLEHGANPEHKNDEDISPAQAAFNEGWVEVAQMLAELTHESLEQEKPLLDDTSLEETFQDDGEVDAAFATQIEQVMQRIQDQGGVEDEEELRDIVTKMLLEQIRASADEPPSS</sequence>
<dbReference type="InterPro" id="IPR002110">
    <property type="entry name" value="Ankyrin_rpt"/>
</dbReference>
<evidence type="ECO:0000313" key="4">
    <source>
        <dbReference type="EMBL" id="ORX62777.1"/>
    </source>
</evidence>
<evidence type="ECO:0000256" key="2">
    <source>
        <dbReference type="ARBA" id="ARBA00023043"/>
    </source>
</evidence>